<dbReference type="GO" id="GO:0006508">
    <property type="term" value="P:proteolysis"/>
    <property type="evidence" value="ECO:0007669"/>
    <property type="project" value="UniProtKB-KW"/>
</dbReference>
<keyword evidence="12" id="KW-1185">Reference proteome</keyword>
<evidence type="ECO:0000256" key="2">
    <source>
        <dbReference type="ARBA" id="ARBA00022670"/>
    </source>
</evidence>
<dbReference type="Proteomes" id="UP000237000">
    <property type="component" value="Unassembled WGS sequence"/>
</dbReference>
<sequence length="352" mass="38713">MALTLELGTSTTIFVAFFVLGIWCPDQSECRRLAQYEASLLEEHEQWMTVHGRTYKDEAEKEKRLNIFAENKAYVDNFNSQGNRTFKLKTNPYADLTNDEFRSAHTGGVFKKSNRSSSSGFESSFMYETLSGVPSSIDWRKKGAVTPVKEQAKCGSCWAFSAVAAVESLTKIKTGNLYSLSVQQLVDCVTQSSNTRGCDGGNQNDAFDYLIQNGGITTESNYPYKAKQGNCNADRASQIAAQISGYEYVPENDEDALLKAVSKQPVTAFVNSSGKEFQLYSSGVFSGNCGTTLDHVVVIVGYGTAQDGSKYWLVKNSWGTDWGENGYIRIQRNPGFPEGRCGIAMSASYPTA</sequence>
<dbReference type="InterPro" id="IPR013201">
    <property type="entry name" value="Prot_inhib_I29"/>
</dbReference>
<evidence type="ECO:0000259" key="9">
    <source>
        <dbReference type="SMART" id="SM00645"/>
    </source>
</evidence>
<organism evidence="11 12">
    <name type="scientific">Trema orientale</name>
    <name type="common">Charcoal tree</name>
    <name type="synonym">Celtis orientalis</name>
    <dbReference type="NCBI Taxonomy" id="63057"/>
    <lineage>
        <taxon>Eukaryota</taxon>
        <taxon>Viridiplantae</taxon>
        <taxon>Streptophyta</taxon>
        <taxon>Embryophyta</taxon>
        <taxon>Tracheophyta</taxon>
        <taxon>Spermatophyta</taxon>
        <taxon>Magnoliopsida</taxon>
        <taxon>eudicotyledons</taxon>
        <taxon>Gunneridae</taxon>
        <taxon>Pentapetalae</taxon>
        <taxon>rosids</taxon>
        <taxon>fabids</taxon>
        <taxon>Rosales</taxon>
        <taxon>Cannabaceae</taxon>
        <taxon>Trema</taxon>
    </lineage>
</organism>
<evidence type="ECO:0000256" key="7">
    <source>
        <dbReference type="ARBA" id="ARBA00023180"/>
    </source>
</evidence>
<dbReference type="FunFam" id="3.90.70.10:FF:000023">
    <property type="entry name" value="Senescence-specific cysteine protease SAG39"/>
    <property type="match status" value="1"/>
</dbReference>
<evidence type="ECO:0000256" key="5">
    <source>
        <dbReference type="ARBA" id="ARBA00022807"/>
    </source>
</evidence>
<evidence type="ECO:0000256" key="1">
    <source>
        <dbReference type="ARBA" id="ARBA00008455"/>
    </source>
</evidence>
<dbReference type="STRING" id="63057.A0A2P5D501"/>
<feature type="domain" description="Peptidase C1A papain C-terminal" evidence="9">
    <location>
        <begin position="133"/>
        <end position="351"/>
    </location>
</feature>
<dbReference type="InterPro" id="IPR025661">
    <property type="entry name" value="Pept_asp_AS"/>
</dbReference>
<dbReference type="Pfam" id="PF00112">
    <property type="entry name" value="Peptidase_C1"/>
    <property type="match status" value="1"/>
</dbReference>
<dbReference type="PROSITE" id="PS00640">
    <property type="entry name" value="THIOL_PROTEASE_ASN"/>
    <property type="match status" value="1"/>
</dbReference>
<dbReference type="CDD" id="cd02248">
    <property type="entry name" value="Peptidase_C1A"/>
    <property type="match status" value="1"/>
</dbReference>
<keyword evidence="3" id="KW-0732">Signal</keyword>
<dbReference type="SMART" id="SM00645">
    <property type="entry name" value="Pept_C1"/>
    <property type="match status" value="1"/>
</dbReference>
<evidence type="ECO:0000256" key="4">
    <source>
        <dbReference type="ARBA" id="ARBA00022801"/>
    </source>
</evidence>
<dbReference type="SUPFAM" id="SSF54001">
    <property type="entry name" value="Cysteine proteinases"/>
    <property type="match status" value="1"/>
</dbReference>
<dbReference type="InterPro" id="IPR038765">
    <property type="entry name" value="Papain-like_cys_pep_sf"/>
</dbReference>
<dbReference type="EMBL" id="JXTC01000296">
    <property type="protein sequence ID" value="PON68372.1"/>
    <property type="molecule type" value="Genomic_DNA"/>
</dbReference>
<evidence type="ECO:0000313" key="12">
    <source>
        <dbReference type="Proteomes" id="UP000237000"/>
    </source>
</evidence>
<dbReference type="InterPro" id="IPR013128">
    <property type="entry name" value="Peptidase_C1A"/>
</dbReference>
<dbReference type="InterPro" id="IPR000668">
    <property type="entry name" value="Peptidase_C1A_C"/>
</dbReference>
<protein>
    <recommendedName>
        <fullName evidence="8">Vignain</fullName>
    </recommendedName>
</protein>
<evidence type="ECO:0000259" key="10">
    <source>
        <dbReference type="SMART" id="SM00848"/>
    </source>
</evidence>
<keyword evidence="4" id="KW-0378">Hydrolase</keyword>
<keyword evidence="7" id="KW-0325">Glycoprotein</keyword>
<comment type="similarity">
    <text evidence="1">Belongs to the peptidase C1 family.</text>
</comment>
<gene>
    <name evidence="11" type="primary">TorCP5</name>
    <name evidence="11" type="ORF">TorRG33x02_262240</name>
</gene>
<comment type="caution">
    <text evidence="11">The sequence shown here is derived from an EMBL/GenBank/DDBJ whole genome shotgun (WGS) entry which is preliminary data.</text>
</comment>
<keyword evidence="5" id="KW-0788">Thiol protease</keyword>
<reference evidence="12" key="1">
    <citation type="submission" date="2016-06" db="EMBL/GenBank/DDBJ databases">
        <title>Parallel loss of symbiosis genes in relatives of nitrogen-fixing non-legume Parasponia.</title>
        <authorList>
            <person name="Van Velzen R."/>
            <person name="Holmer R."/>
            <person name="Bu F."/>
            <person name="Rutten L."/>
            <person name="Van Zeijl A."/>
            <person name="Liu W."/>
            <person name="Santuari L."/>
            <person name="Cao Q."/>
            <person name="Sharma T."/>
            <person name="Shen D."/>
            <person name="Roswanjaya Y."/>
            <person name="Wardhani T."/>
            <person name="Kalhor M.S."/>
            <person name="Jansen J."/>
            <person name="Van den Hoogen J."/>
            <person name="Gungor B."/>
            <person name="Hartog M."/>
            <person name="Hontelez J."/>
            <person name="Verver J."/>
            <person name="Yang W.-C."/>
            <person name="Schijlen E."/>
            <person name="Repin R."/>
            <person name="Schilthuizen M."/>
            <person name="Schranz E."/>
            <person name="Heidstra R."/>
            <person name="Miyata K."/>
            <person name="Fedorova E."/>
            <person name="Kohlen W."/>
            <person name="Bisseling T."/>
            <person name="Smit S."/>
            <person name="Geurts R."/>
        </authorList>
    </citation>
    <scope>NUCLEOTIDE SEQUENCE [LARGE SCALE GENOMIC DNA]</scope>
    <source>
        <strain evidence="12">cv. RG33-2</strain>
    </source>
</reference>
<proteinExistence type="inferred from homology"/>
<dbReference type="InterPro" id="IPR000169">
    <property type="entry name" value="Pept_cys_AS"/>
</dbReference>
<dbReference type="SMART" id="SM00848">
    <property type="entry name" value="Inhibitor_I29"/>
    <property type="match status" value="1"/>
</dbReference>
<evidence type="ECO:0000256" key="8">
    <source>
        <dbReference type="ARBA" id="ARBA00069575"/>
    </source>
</evidence>
<evidence type="ECO:0000256" key="6">
    <source>
        <dbReference type="ARBA" id="ARBA00023157"/>
    </source>
</evidence>
<name>A0A2P5D501_TREOI</name>
<accession>A0A2P5D501</accession>
<evidence type="ECO:0000313" key="11">
    <source>
        <dbReference type="EMBL" id="PON68372.1"/>
    </source>
</evidence>
<dbReference type="PANTHER" id="PTHR12411">
    <property type="entry name" value="CYSTEINE PROTEASE FAMILY C1-RELATED"/>
    <property type="match status" value="1"/>
</dbReference>
<dbReference type="InterPro" id="IPR039417">
    <property type="entry name" value="Peptidase_C1A_papain-like"/>
</dbReference>
<dbReference type="Gene3D" id="3.90.70.10">
    <property type="entry name" value="Cysteine proteinases"/>
    <property type="match status" value="1"/>
</dbReference>
<dbReference type="AlphaFoldDB" id="A0A2P5D501"/>
<evidence type="ECO:0000256" key="3">
    <source>
        <dbReference type="ARBA" id="ARBA00022729"/>
    </source>
</evidence>
<dbReference type="OrthoDB" id="190265at2759"/>
<keyword evidence="6" id="KW-1015">Disulfide bond</keyword>
<keyword evidence="2 11" id="KW-0645">Protease</keyword>
<dbReference type="Pfam" id="PF08246">
    <property type="entry name" value="Inhibitor_I29"/>
    <property type="match status" value="1"/>
</dbReference>
<dbReference type="PROSITE" id="PS00139">
    <property type="entry name" value="THIOL_PROTEASE_CYS"/>
    <property type="match status" value="1"/>
</dbReference>
<feature type="domain" description="Cathepsin propeptide inhibitor" evidence="10">
    <location>
        <begin position="44"/>
        <end position="101"/>
    </location>
</feature>
<dbReference type="PRINTS" id="PR00705">
    <property type="entry name" value="PAPAIN"/>
</dbReference>
<dbReference type="InParanoid" id="A0A2P5D501"/>
<dbReference type="GO" id="GO:0008234">
    <property type="term" value="F:cysteine-type peptidase activity"/>
    <property type="evidence" value="ECO:0007669"/>
    <property type="project" value="UniProtKB-KW"/>
</dbReference>